<evidence type="ECO:0000256" key="23">
    <source>
        <dbReference type="SAM" id="SignalP"/>
    </source>
</evidence>
<dbReference type="GO" id="GO:0005737">
    <property type="term" value="C:cytoplasm"/>
    <property type="evidence" value="ECO:0007669"/>
    <property type="project" value="TreeGrafter"/>
</dbReference>
<dbReference type="GO" id="GO:0043171">
    <property type="term" value="P:peptide catabolic process"/>
    <property type="evidence" value="ECO:0007669"/>
    <property type="project" value="TreeGrafter"/>
</dbReference>
<evidence type="ECO:0000256" key="11">
    <source>
        <dbReference type="ARBA" id="ARBA00022801"/>
    </source>
</evidence>
<dbReference type="GO" id="GO:0005615">
    <property type="term" value="C:extracellular space"/>
    <property type="evidence" value="ECO:0007669"/>
    <property type="project" value="TreeGrafter"/>
</dbReference>
<evidence type="ECO:0000256" key="10">
    <source>
        <dbReference type="ARBA" id="ARBA00022729"/>
    </source>
</evidence>
<evidence type="ECO:0000256" key="15">
    <source>
        <dbReference type="ARBA" id="ARBA00023049"/>
    </source>
</evidence>
<evidence type="ECO:0000256" key="12">
    <source>
        <dbReference type="ARBA" id="ARBA00022833"/>
    </source>
</evidence>
<evidence type="ECO:0000256" key="14">
    <source>
        <dbReference type="ARBA" id="ARBA00022989"/>
    </source>
</evidence>
<evidence type="ECO:0000256" key="21">
    <source>
        <dbReference type="PIRSR" id="PIRSR634016-4"/>
    </source>
</evidence>
<evidence type="ECO:0000256" key="8">
    <source>
        <dbReference type="ARBA" id="ARBA00022692"/>
    </source>
</evidence>
<dbReference type="PANTHER" id="PTHR11533:SF290">
    <property type="entry name" value="AMINOPEPTIDASE"/>
    <property type="match status" value="1"/>
</dbReference>
<dbReference type="GO" id="GO:0042277">
    <property type="term" value="F:peptide binding"/>
    <property type="evidence" value="ECO:0007669"/>
    <property type="project" value="TreeGrafter"/>
</dbReference>
<accession>A0A9N9S395</accession>
<keyword evidence="5" id="KW-1003">Cell membrane</keyword>
<keyword evidence="6" id="KW-0336">GPI-anchor</keyword>
<dbReference type="AlphaFoldDB" id="A0A9N9S395"/>
<dbReference type="Pfam" id="PF17900">
    <property type="entry name" value="Peptidase_M1_N"/>
    <property type="match status" value="1"/>
</dbReference>
<dbReference type="SUPFAM" id="SSF55486">
    <property type="entry name" value="Metalloproteases ('zincins'), catalytic domain"/>
    <property type="match status" value="1"/>
</dbReference>
<gene>
    <name evidence="27" type="ORF">CHIRRI_LOCUS10930</name>
</gene>
<evidence type="ECO:0000256" key="2">
    <source>
        <dbReference type="ARBA" id="ARBA00004609"/>
    </source>
</evidence>
<dbReference type="EC" id="3.4.11.-" evidence="22"/>
<feature type="signal peptide" evidence="23">
    <location>
        <begin position="1"/>
        <end position="19"/>
    </location>
</feature>
<keyword evidence="17" id="KW-0325">Glycoprotein</keyword>
<dbReference type="InterPro" id="IPR050344">
    <property type="entry name" value="Peptidase_M1_aminopeptidases"/>
</dbReference>
<keyword evidence="10 23" id="KW-0732">Signal</keyword>
<keyword evidence="8" id="KW-0812">Transmembrane</keyword>
<dbReference type="OrthoDB" id="510539at2759"/>
<evidence type="ECO:0000259" key="25">
    <source>
        <dbReference type="Pfam" id="PF11838"/>
    </source>
</evidence>
<dbReference type="SUPFAM" id="SSF63737">
    <property type="entry name" value="Leukotriene A4 hydrolase N-terminal domain"/>
    <property type="match status" value="1"/>
</dbReference>
<evidence type="ECO:0000256" key="9">
    <source>
        <dbReference type="ARBA" id="ARBA00022723"/>
    </source>
</evidence>
<keyword evidence="13" id="KW-0735">Signal-anchor</keyword>
<evidence type="ECO:0000256" key="20">
    <source>
        <dbReference type="PIRSR" id="PIRSR634016-3"/>
    </source>
</evidence>
<evidence type="ECO:0000256" key="18">
    <source>
        <dbReference type="ARBA" id="ARBA00023288"/>
    </source>
</evidence>
<evidence type="ECO:0000256" key="6">
    <source>
        <dbReference type="ARBA" id="ARBA00022622"/>
    </source>
</evidence>
<feature type="domain" description="ERAP1-like C-terminal" evidence="25">
    <location>
        <begin position="589"/>
        <end position="884"/>
    </location>
</feature>
<dbReference type="InterPro" id="IPR027268">
    <property type="entry name" value="Peptidase_M4/M1_CTD_sf"/>
</dbReference>
<evidence type="ECO:0000256" key="17">
    <source>
        <dbReference type="ARBA" id="ARBA00023180"/>
    </source>
</evidence>
<name>A0A9N9S395_9DIPT</name>
<dbReference type="FunFam" id="2.60.40.1730:FF:000001">
    <property type="entry name" value="Leucyl-cystinyl aminopeptidase"/>
    <property type="match status" value="1"/>
</dbReference>
<keyword evidence="12 20" id="KW-0862">Zinc</keyword>
<evidence type="ECO:0000256" key="4">
    <source>
        <dbReference type="ARBA" id="ARBA00022438"/>
    </source>
</evidence>
<evidence type="ECO:0000256" key="13">
    <source>
        <dbReference type="ARBA" id="ARBA00022968"/>
    </source>
</evidence>
<dbReference type="GO" id="GO:0008270">
    <property type="term" value="F:zinc ion binding"/>
    <property type="evidence" value="ECO:0007669"/>
    <property type="project" value="UniProtKB-UniRule"/>
</dbReference>
<protein>
    <recommendedName>
        <fullName evidence="22">Aminopeptidase</fullName>
        <ecNumber evidence="22">3.4.11.-</ecNumber>
    </recommendedName>
</protein>
<sequence length="929" mass="108140">MWLKYILLINIFLIYYASAGPKVKPSRFNEEDFNFDDVVISKFNLSSLSFRLPNNTVPIHYDVSLLTDIHLGNFDFFGTVTIDIRVVEASETITVHYRQLSISSIDLLDFSGNMLESNVDFEQIEEVEFLVIKPHILLLEFNRYKVVIRYRGLLRTDDYGFYRASYFNEEGKRIWVATTQFQATDARHAFPCYDEPQIRTSFDIRIRHHQRYRALSNMPVESLLPAPINGYVITKFQRVSSMQTYLVAFTVSDYIYEENATVVPPQRVYAKPQSIHNNEAELALRVSPQIMLTTEIHFGINYTFPKMDQIAITDFDAGAMENWGLVSYREIFLLFDPLIRTTRNKEFIITIIAHEFLHQWIGNIVCPEWWTYLWINEGFATLYEHFLPHFTYPEERYDDLFLVDVMHPVLQVDANPNIRAMSHYVEDPVSIDLLFDWVAYNKAGSVLHTFMHAFGFTIWKNGERNFIHDRFDNFANSGHLYAAIQRSIDSYPSINPINVAEMMSTWEHQAGFPIITVTQTFAGQLEISQERFFYDKNTISSNIWSIPINYATASNPDFSSTLAMEFWGAQRTYTLQPSSITKTWSQGDWIILNIQQAYYYRVNYDLGLWNLIIEQLNLDYNVIHVRNRAQLIDDAFHLARAERVNYGMIFGLMNYMWQETDYFPWVVSNRAKTSLNRWLMSSSVYSQYQRFIRHNSARYFNKLGVEFRDDELLIDRYGRSVIISLACGAQLEECLRETNNELIAFIETGKRIAPEYVQLIYCNGMRTANVLHFLSMKNRLLQTTDTAERTRIIAGLGCTQNTDLLFSFLNLAILPGIELSTTEQNRILTQSASNGEDAIRIMMKFTRENFVAMSGISVNTINNVLTNVAMYIGSEKLFTEFEQLITMLVVNGGITINQFVALRESARVNLNWQIDYLEPIAEFFNTWQP</sequence>
<keyword evidence="15 22" id="KW-0482">Metalloprotease</keyword>
<evidence type="ECO:0000259" key="24">
    <source>
        <dbReference type="Pfam" id="PF01433"/>
    </source>
</evidence>
<dbReference type="FunFam" id="1.10.390.10:FF:000013">
    <property type="entry name" value="Aminopeptidase N"/>
    <property type="match status" value="1"/>
</dbReference>
<evidence type="ECO:0000256" key="22">
    <source>
        <dbReference type="RuleBase" id="RU364040"/>
    </source>
</evidence>
<comment type="cofactor">
    <cofactor evidence="20 22">
        <name>Zn(2+)</name>
        <dbReference type="ChEBI" id="CHEBI:29105"/>
    </cofactor>
    <text evidence="20 22">Binds 1 zinc ion per subunit.</text>
</comment>
<reference evidence="27" key="2">
    <citation type="submission" date="2022-10" db="EMBL/GenBank/DDBJ databases">
        <authorList>
            <consortium name="ENA_rothamsted_submissions"/>
            <consortium name="culmorum"/>
            <person name="King R."/>
        </authorList>
    </citation>
    <scope>NUCLEOTIDE SEQUENCE</scope>
</reference>
<feature type="binding site" evidence="20">
    <location>
        <position position="358"/>
    </location>
    <ligand>
        <name>Zn(2+)</name>
        <dbReference type="ChEBI" id="CHEBI:29105"/>
        <note>catalytic</note>
    </ligand>
</feature>
<dbReference type="Gene3D" id="2.60.40.1730">
    <property type="entry name" value="tricorn interacting facor f3 domain"/>
    <property type="match status" value="1"/>
</dbReference>
<evidence type="ECO:0000256" key="3">
    <source>
        <dbReference type="ARBA" id="ARBA00010136"/>
    </source>
</evidence>
<feature type="site" description="Transition state stabilizer" evidence="21">
    <location>
        <position position="440"/>
    </location>
</feature>
<keyword evidence="4 22" id="KW-0031">Aminopeptidase</keyword>
<dbReference type="InterPro" id="IPR045357">
    <property type="entry name" value="Aminopeptidase_N-like_N"/>
</dbReference>
<dbReference type="GO" id="GO:0098552">
    <property type="term" value="C:side of membrane"/>
    <property type="evidence" value="ECO:0007669"/>
    <property type="project" value="UniProtKB-KW"/>
</dbReference>
<dbReference type="GO" id="GO:0005886">
    <property type="term" value="C:plasma membrane"/>
    <property type="evidence" value="ECO:0007669"/>
    <property type="project" value="UniProtKB-SubCell"/>
</dbReference>
<dbReference type="Pfam" id="PF11838">
    <property type="entry name" value="ERAP1_C"/>
    <property type="match status" value="1"/>
</dbReference>
<dbReference type="FunFam" id="2.60.40.1910:FF:000008">
    <property type="entry name" value="Aminopeptidase"/>
    <property type="match status" value="1"/>
</dbReference>
<dbReference type="Proteomes" id="UP001153620">
    <property type="component" value="Chromosome 3"/>
</dbReference>
<evidence type="ECO:0000256" key="7">
    <source>
        <dbReference type="ARBA" id="ARBA00022670"/>
    </source>
</evidence>
<keyword evidence="7 22" id="KW-0645">Protease</keyword>
<feature type="binding site" evidence="20">
    <location>
        <position position="377"/>
    </location>
    <ligand>
        <name>Zn(2+)</name>
        <dbReference type="ChEBI" id="CHEBI:29105"/>
        <note>catalytic</note>
    </ligand>
</feature>
<reference evidence="27" key="1">
    <citation type="submission" date="2022-01" db="EMBL/GenBank/DDBJ databases">
        <authorList>
            <person name="King R."/>
        </authorList>
    </citation>
    <scope>NUCLEOTIDE SEQUENCE</scope>
</reference>
<dbReference type="Pfam" id="PF01433">
    <property type="entry name" value="Peptidase_M1"/>
    <property type="match status" value="1"/>
</dbReference>
<feature type="chain" id="PRO_5040467104" description="Aminopeptidase" evidence="23">
    <location>
        <begin position="20"/>
        <end position="929"/>
    </location>
</feature>
<organism evidence="27 28">
    <name type="scientific">Chironomus riparius</name>
    <dbReference type="NCBI Taxonomy" id="315576"/>
    <lineage>
        <taxon>Eukaryota</taxon>
        <taxon>Metazoa</taxon>
        <taxon>Ecdysozoa</taxon>
        <taxon>Arthropoda</taxon>
        <taxon>Hexapoda</taxon>
        <taxon>Insecta</taxon>
        <taxon>Pterygota</taxon>
        <taxon>Neoptera</taxon>
        <taxon>Endopterygota</taxon>
        <taxon>Diptera</taxon>
        <taxon>Nematocera</taxon>
        <taxon>Chironomoidea</taxon>
        <taxon>Chironomidae</taxon>
        <taxon>Chironominae</taxon>
        <taxon>Chironomus</taxon>
    </lineage>
</organism>
<evidence type="ECO:0000259" key="26">
    <source>
        <dbReference type="Pfam" id="PF17900"/>
    </source>
</evidence>
<evidence type="ECO:0000256" key="19">
    <source>
        <dbReference type="PIRSR" id="PIRSR634016-1"/>
    </source>
</evidence>
<dbReference type="CDD" id="cd09601">
    <property type="entry name" value="M1_APN-Q_like"/>
    <property type="match status" value="1"/>
</dbReference>
<dbReference type="InterPro" id="IPR014782">
    <property type="entry name" value="Peptidase_M1_dom"/>
</dbReference>
<dbReference type="Gene3D" id="1.25.50.20">
    <property type="match status" value="1"/>
</dbReference>
<evidence type="ECO:0000256" key="16">
    <source>
        <dbReference type="ARBA" id="ARBA00023136"/>
    </source>
</evidence>
<evidence type="ECO:0000313" key="27">
    <source>
        <dbReference type="EMBL" id="CAG9808084.1"/>
    </source>
</evidence>
<dbReference type="Gene3D" id="1.10.390.10">
    <property type="entry name" value="Neutral Protease Domain 2"/>
    <property type="match status" value="1"/>
</dbReference>
<dbReference type="InterPro" id="IPR042097">
    <property type="entry name" value="Aminopeptidase_N-like_N_sf"/>
</dbReference>
<dbReference type="PRINTS" id="PR00756">
    <property type="entry name" value="ALADIPTASE"/>
</dbReference>
<keyword evidence="18" id="KW-0449">Lipoprotein</keyword>
<comment type="subcellular location">
    <subcellularLocation>
        <location evidence="2">Cell membrane</location>
        <topology evidence="2">Lipid-anchor</topology>
        <topology evidence="2">GPI-anchor</topology>
    </subcellularLocation>
    <subcellularLocation>
        <location evidence="1">Membrane</location>
        <topology evidence="1">Single-pass type II membrane protein</topology>
    </subcellularLocation>
</comment>
<feature type="binding site" evidence="20">
    <location>
        <position position="354"/>
    </location>
    <ligand>
        <name>Zn(2+)</name>
        <dbReference type="ChEBI" id="CHEBI:29105"/>
        <note>catalytic</note>
    </ligand>
</feature>
<dbReference type="GO" id="GO:0006508">
    <property type="term" value="P:proteolysis"/>
    <property type="evidence" value="ECO:0007669"/>
    <property type="project" value="UniProtKB-KW"/>
</dbReference>
<dbReference type="GO" id="GO:0070006">
    <property type="term" value="F:metalloaminopeptidase activity"/>
    <property type="evidence" value="ECO:0007669"/>
    <property type="project" value="TreeGrafter"/>
</dbReference>
<keyword evidence="9 20" id="KW-0479">Metal-binding</keyword>
<keyword evidence="14" id="KW-1133">Transmembrane helix</keyword>
<feature type="active site" description="Proton acceptor" evidence="19">
    <location>
        <position position="355"/>
    </location>
</feature>
<feature type="domain" description="Aminopeptidase N-like N-terminal" evidence="26">
    <location>
        <begin position="57"/>
        <end position="246"/>
    </location>
</feature>
<dbReference type="EMBL" id="OU895879">
    <property type="protein sequence ID" value="CAG9808084.1"/>
    <property type="molecule type" value="Genomic_DNA"/>
</dbReference>
<proteinExistence type="inferred from homology"/>
<dbReference type="Gene3D" id="2.60.40.1910">
    <property type="match status" value="1"/>
</dbReference>
<feature type="domain" description="Peptidase M1 membrane alanine aminopeptidase" evidence="24">
    <location>
        <begin position="283"/>
        <end position="506"/>
    </location>
</feature>
<dbReference type="InterPro" id="IPR024571">
    <property type="entry name" value="ERAP1-like_C_dom"/>
</dbReference>
<keyword evidence="16" id="KW-0472">Membrane</keyword>
<evidence type="ECO:0000256" key="5">
    <source>
        <dbReference type="ARBA" id="ARBA00022475"/>
    </source>
</evidence>
<keyword evidence="11 22" id="KW-0378">Hydrolase</keyword>
<dbReference type="PANTHER" id="PTHR11533">
    <property type="entry name" value="PROTEASE M1 ZINC METALLOPROTEASE"/>
    <property type="match status" value="1"/>
</dbReference>
<comment type="similarity">
    <text evidence="3 22">Belongs to the peptidase M1 family.</text>
</comment>
<dbReference type="InterPro" id="IPR034016">
    <property type="entry name" value="M1_APN-typ"/>
</dbReference>
<dbReference type="InterPro" id="IPR001930">
    <property type="entry name" value="Peptidase_M1"/>
</dbReference>
<evidence type="ECO:0000256" key="1">
    <source>
        <dbReference type="ARBA" id="ARBA00004606"/>
    </source>
</evidence>
<keyword evidence="28" id="KW-1185">Reference proteome</keyword>
<evidence type="ECO:0000313" key="28">
    <source>
        <dbReference type="Proteomes" id="UP001153620"/>
    </source>
</evidence>